<accession>M5PSY2</accession>
<reference evidence="1 2" key="1">
    <citation type="journal article" date="2013" name="Genome Announc.">
        <title>Draft Genome Sequence for Desulfovibrio africanus Strain PCS.</title>
        <authorList>
            <person name="Brown S.D."/>
            <person name="Utturkar S.M."/>
            <person name="Arkin A.P."/>
            <person name="Deutschbauer A.M."/>
            <person name="Elias D.A."/>
            <person name="Hazen T.C."/>
            <person name="Chakraborty R."/>
        </authorList>
    </citation>
    <scope>NUCLEOTIDE SEQUENCE [LARGE SCALE GENOMIC DNA]</scope>
    <source>
        <strain evidence="1 2">PCS</strain>
    </source>
</reference>
<dbReference type="AlphaFoldDB" id="M5PSY2"/>
<protein>
    <submittedName>
        <fullName evidence="1">Uncharacterized protein</fullName>
    </submittedName>
</protein>
<evidence type="ECO:0000313" key="1">
    <source>
        <dbReference type="EMBL" id="EMG37155.1"/>
    </source>
</evidence>
<comment type="caution">
    <text evidence="1">The sequence shown here is derived from an EMBL/GenBank/DDBJ whole genome shotgun (WGS) entry which is preliminary data.</text>
</comment>
<dbReference type="Proteomes" id="UP000011922">
    <property type="component" value="Unassembled WGS sequence"/>
</dbReference>
<dbReference type="RefSeq" id="WP_005986704.1">
    <property type="nucleotide sequence ID" value="NZ_AOSV01000020.1"/>
</dbReference>
<sequence>MAKHIKIDDYISDPTPLVDALNKIAKKLGESRPSDIPLEKIIQYNEISKTIDRLKEAGADIPDELRRLKLDLAKQADEHKIATESWKVSLQTLQTLEGRISHSLVSVRAIITRISDKPGSKSRQKRFVKRSSPALLSRELRKALRELGGSGKKADVLERIRINMDGKFKPQDLERDAQGNLNWEKWIVAEKNRLVKEGAIVTGSSFGVWELRRK</sequence>
<proteinExistence type="predicted"/>
<dbReference type="EMBL" id="AOSV01000020">
    <property type="protein sequence ID" value="EMG37155.1"/>
    <property type="molecule type" value="Genomic_DNA"/>
</dbReference>
<gene>
    <name evidence="1" type="ORF">PCS_01991</name>
</gene>
<evidence type="ECO:0000313" key="2">
    <source>
        <dbReference type="Proteomes" id="UP000011922"/>
    </source>
</evidence>
<organism evidence="1 2">
    <name type="scientific">Desulfocurvibacter africanus PCS</name>
    <dbReference type="NCBI Taxonomy" id="1262666"/>
    <lineage>
        <taxon>Bacteria</taxon>
        <taxon>Pseudomonadati</taxon>
        <taxon>Thermodesulfobacteriota</taxon>
        <taxon>Desulfovibrionia</taxon>
        <taxon>Desulfovibrionales</taxon>
        <taxon>Desulfovibrionaceae</taxon>
        <taxon>Desulfocurvibacter</taxon>
    </lineage>
</organism>
<name>M5PSY2_DESAF</name>